<evidence type="ECO:0000259" key="9">
    <source>
        <dbReference type="Pfam" id="PF01850"/>
    </source>
</evidence>
<dbReference type="PANTHER" id="PTHR33653:SF1">
    <property type="entry name" value="RIBONUCLEASE VAPC2"/>
    <property type="match status" value="1"/>
</dbReference>
<dbReference type="RefSeq" id="WP_168674246.1">
    <property type="nucleotide sequence ID" value="NZ_JAAVTK010000010.1"/>
</dbReference>
<accession>A0ABX1HK73</accession>
<keyword evidence="3 8" id="KW-0540">Nuclease</keyword>
<evidence type="ECO:0000256" key="5">
    <source>
        <dbReference type="ARBA" id="ARBA00022801"/>
    </source>
</evidence>
<keyword evidence="8" id="KW-0800">Toxin</keyword>
<sequence>MILLDTNIIIEFFKQNSTVVAELHRLELSNLAVSVVVAAELYQGALNTAELKLIEKGVARFRHLPLLPEIGEQILDLLRQYALSHRLQFPDALIAATSLHHQIPLYTLNKKDFRYIAGLQLHEPA</sequence>
<evidence type="ECO:0000256" key="2">
    <source>
        <dbReference type="ARBA" id="ARBA00022649"/>
    </source>
</evidence>
<dbReference type="SUPFAM" id="SSF88723">
    <property type="entry name" value="PIN domain-like"/>
    <property type="match status" value="1"/>
</dbReference>
<keyword evidence="4 8" id="KW-0479">Metal-binding</keyword>
<evidence type="ECO:0000256" key="8">
    <source>
        <dbReference type="HAMAP-Rule" id="MF_00265"/>
    </source>
</evidence>
<keyword evidence="5 8" id="KW-0378">Hydrolase</keyword>
<keyword evidence="11" id="KW-1185">Reference proteome</keyword>
<keyword evidence="6 8" id="KW-0460">Magnesium</keyword>
<dbReference type="InterPro" id="IPR002716">
    <property type="entry name" value="PIN_dom"/>
</dbReference>
<dbReference type="CDD" id="cd18741">
    <property type="entry name" value="PIN_VapC4-5_FitB-like"/>
    <property type="match status" value="1"/>
</dbReference>
<dbReference type="Gene3D" id="3.40.50.1010">
    <property type="entry name" value="5'-nuclease"/>
    <property type="match status" value="1"/>
</dbReference>
<proteinExistence type="inferred from homology"/>
<feature type="binding site" evidence="8">
    <location>
        <position position="91"/>
    </location>
    <ligand>
        <name>Mg(2+)</name>
        <dbReference type="ChEBI" id="CHEBI:18420"/>
    </ligand>
</feature>
<evidence type="ECO:0000256" key="4">
    <source>
        <dbReference type="ARBA" id="ARBA00022723"/>
    </source>
</evidence>
<dbReference type="HAMAP" id="MF_00265">
    <property type="entry name" value="VapC_Nob1"/>
    <property type="match status" value="1"/>
</dbReference>
<dbReference type="EMBL" id="JAAVTK010000010">
    <property type="protein sequence ID" value="NKI90654.1"/>
    <property type="molecule type" value="Genomic_DNA"/>
</dbReference>
<evidence type="ECO:0000256" key="7">
    <source>
        <dbReference type="ARBA" id="ARBA00038093"/>
    </source>
</evidence>
<comment type="caution">
    <text evidence="10">The sequence shown here is derived from an EMBL/GenBank/DDBJ whole genome shotgun (WGS) entry which is preliminary data.</text>
</comment>
<evidence type="ECO:0000313" key="10">
    <source>
        <dbReference type="EMBL" id="NKI90654.1"/>
    </source>
</evidence>
<organism evidence="10 11">
    <name type="scientific">Hymenobacter artigasi</name>
    <dbReference type="NCBI Taxonomy" id="2719616"/>
    <lineage>
        <taxon>Bacteria</taxon>
        <taxon>Pseudomonadati</taxon>
        <taxon>Bacteroidota</taxon>
        <taxon>Cytophagia</taxon>
        <taxon>Cytophagales</taxon>
        <taxon>Hymenobacteraceae</taxon>
        <taxon>Hymenobacter</taxon>
    </lineage>
</organism>
<gene>
    <name evidence="8" type="primary">vapC</name>
    <name evidence="10" type="ORF">HBN54_003261</name>
</gene>
<dbReference type="Pfam" id="PF01850">
    <property type="entry name" value="PIN"/>
    <property type="match status" value="1"/>
</dbReference>
<comment type="cofactor">
    <cofactor evidence="1 8">
        <name>Mg(2+)</name>
        <dbReference type="ChEBI" id="CHEBI:18420"/>
    </cofactor>
</comment>
<dbReference type="PANTHER" id="PTHR33653">
    <property type="entry name" value="RIBONUCLEASE VAPC2"/>
    <property type="match status" value="1"/>
</dbReference>
<dbReference type="InterPro" id="IPR022907">
    <property type="entry name" value="VapC_family"/>
</dbReference>
<protein>
    <recommendedName>
        <fullName evidence="8">Ribonuclease VapC</fullName>
        <shortName evidence="8">RNase VapC</shortName>
        <ecNumber evidence="8">3.1.-.-</ecNumber>
    </recommendedName>
    <alternativeName>
        <fullName evidence="8">Toxin VapC</fullName>
    </alternativeName>
</protein>
<dbReference type="Proteomes" id="UP000717634">
    <property type="component" value="Unassembled WGS sequence"/>
</dbReference>
<evidence type="ECO:0000256" key="3">
    <source>
        <dbReference type="ARBA" id="ARBA00022722"/>
    </source>
</evidence>
<evidence type="ECO:0000256" key="1">
    <source>
        <dbReference type="ARBA" id="ARBA00001946"/>
    </source>
</evidence>
<name>A0ABX1HK73_9BACT</name>
<dbReference type="InterPro" id="IPR029060">
    <property type="entry name" value="PIN-like_dom_sf"/>
</dbReference>
<feature type="binding site" evidence="8">
    <location>
        <position position="5"/>
    </location>
    <ligand>
        <name>Mg(2+)</name>
        <dbReference type="ChEBI" id="CHEBI:18420"/>
    </ligand>
</feature>
<keyword evidence="2 8" id="KW-1277">Toxin-antitoxin system</keyword>
<dbReference type="InterPro" id="IPR050556">
    <property type="entry name" value="Type_II_TA_system_RNase"/>
</dbReference>
<evidence type="ECO:0000313" key="11">
    <source>
        <dbReference type="Proteomes" id="UP000717634"/>
    </source>
</evidence>
<feature type="domain" description="PIN" evidence="9">
    <location>
        <begin position="2"/>
        <end position="118"/>
    </location>
</feature>
<evidence type="ECO:0000256" key="6">
    <source>
        <dbReference type="ARBA" id="ARBA00022842"/>
    </source>
</evidence>
<reference evidence="10 11" key="1">
    <citation type="submission" date="2020-03" db="EMBL/GenBank/DDBJ databases">
        <title>Genomic Encyclopedia of Type Strains, Phase IV (KMG-V): Genome sequencing to study the core and pangenomes of soil and plant-associated prokaryotes.</title>
        <authorList>
            <person name="Whitman W."/>
        </authorList>
    </citation>
    <scope>NUCLEOTIDE SEQUENCE [LARGE SCALE GENOMIC DNA]</scope>
    <source>
        <strain evidence="10 11">1B</strain>
    </source>
</reference>
<dbReference type="EC" id="3.1.-.-" evidence="8"/>
<comment type="similarity">
    <text evidence="7 8">Belongs to the PINc/VapC protein family.</text>
</comment>
<comment type="function">
    <text evidence="8">Toxic component of a toxin-antitoxin (TA) system. An RNase.</text>
</comment>